<proteinExistence type="predicted"/>
<protein>
    <submittedName>
        <fullName evidence="1">Uncharacterized protein</fullName>
    </submittedName>
</protein>
<accession>A0A8X6I7V1</accession>
<dbReference type="EMBL" id="BMAW01042527">
    <property type="protein sequence ID" value="GFS34684.1"/>
    <property type="molecule type" value="Genomic_DNA"/>
</dbReference>
<comment type="caution">
    <text evidence="1">The sequence shown here is derived from an EMBL/GenBank/DDBJ whole genome shotgun (WGS) entry which is preliminary data.</text>
</comment>
<dbReference type="AlphaFoldDB" id="A0A8X6I7V1"/>
<organism evidence="1 2">
    <name type="scientific">Nephila pilipes</name>
    <name type="common">Giant wood spider</name>
    <name type="synonym">Nephila maculata</name>
    <dbReference type="NCBI Taxonomy" id="299642"/>
    <lineage>
        <taxon>Eukaryota</taxon>
        <taxon>Metazoa</taxon>
        <taxon>Ecdysozoa</taxon>
        <taxon>Arthropoda</taxon>
        <taxon>Chelicerata</taxon>
        <taxon>Arachnida</taxon>
        <taxon>Araneae</taxon>
        <taxon>Araneomorphae</taxon>
        <taxon>Entelegynae</taxon>
        <taxon>Araneoidea</taxon>
        <taxon>Nephilidae</taxon>
        <taxon>Nephila</taxon>
    </lineage>
</organism>
<reference evidence="1" key="1">
    <citation type="submission" date="2020-08" db="EMBL/GenBank/DDBJ databases">
        <title>Multicomponent nature underlies the extraordinary mechanical properties of spider dragline silk.</title>
        <authorList>
            <person name="Kono N."/>
            <person name="Nakamura H."/>
            <person name="Mori M."/>
            <person name="Yoshida Y."/>
            <person name="Ohtoshi R."/>
            <person name="Malay A.D."/>
            <person name="Moran D.A.P."/>
            <person name="Tomita M."/>
            <person name="Numata K."/>
            <person name="Arakawa K."/>
        </authorList>
    </citation>
    <scope>NUCLEOTIDE SEQUENCE</scope>
</reference>
<keyword evidence="2" id="KW-1185">Reference proteome</keyword>
<name>A0A8X6I7V1_NEPPI</name>
<evidence type="ECO:0000313" key="1">
    <source>
        <dbReference type="EMBL" id="GFS34684.1"/>
    </source>
</evidence>
<dbReference type="Proteomes" id="UP000887013">
    <property type="component" value="Unassembled WGS sequence"/>
</dbReference>
<evidence type="ECO:0000313" key="2">
    <source>
        <dbReference type="Proteomes" id="UP000887013"/>
    </source>
</evidence>
<sequence length="69" mass="7855">MPVTQKYLPFSGRRNSIEAEMSALPGYGTDDVVKEEKKNIPLRLKEDLLKVGIYPFHEGMEERGYLIVG</sequence>
<gene>
    <name evidence="1" type="ORF">NPIL_55141</name>
</gene>